<comment type="caution">
    <text evidence="1">The sequence shown here is derived from an EMBL/GenBank/DDBJ whole genome shotgun (WGS) entry which is preliminary data.</text>
</comment>
<name>A0ABT7CMX9_9BACT</name>
<protein>
    <recommendedName>
        <fullName evidence="3">DUF5723 domain-containing protein</fullName>
    </recommendedName>
</protein>
<keyword evidence="2" id="KW-1185">Reference proteome</keyword>
<accession>A0ABT7CMX9</accession>
<reference evidence="1 2" key="1">
    <citation type="submission" date="2023-05" db="EMBL/GenBank/DDBJ databases">
        <authorList>
            <person name="Zhang X."/>
        </authorList>
    </citation>
    <scope>NUCLEOTIDE SEQUENCE [LARGE SCALE GENOMIC DNA]</scope>
    <source>
        <strain evidence="1 2">DM2B3-1</strain>
    </source>
</reference>
<proteinExistence type="predicted"/>
<dbReference type="EMBL" id="JASJOT010000012">
    <property type="protein sequence ID" value="MDJ1495040.1"/>
    <property type="molecule type" value="Genomic_DNA"/>
</dbReference>
<evidence type="ECO:0000313" key="2">
    <source>
        <dbReference type="Proteomes" id="UP001228581"/>
    </source>
</evidence>
<evidence type="ECO:0008006" key="3">
    <source>
        <dbReference type="Google" id="ProtNLM"/>
    </source>
</evidence>
<dbReference type="Proteomes" id="UP001228581">
    <property type="component" value="Unassembled WGS sequence"/>
</dbReference>
<sequence>MRYLTVIFLIVFLSNQKAICQVTLLPGTVTIHPVYSKQRVTQIDTIPIKVRLDTVFNASWNTLTFDIRRFNLPNNPVLINPVITITQDRWNRALNNGRILDTLLFLTTSNILDTLQGDEIGHLQITGKDDYMTIRLSDRDLYNPNKPFWIEVGSNFDFIDGLEPNNFFAGVFLHKRDIRPFQFRKKNHTKSHSSNLGIFAGVFESKAIATVDKIDLGVVQYYDKNSLVLKQGDSVGVFSDSATINNIQVVKNIGLFFSPQIRLTNGSANIDGLHVSASLWLELQWQRISYEVQYSNQIRVDTLYRPVAQLYQYSPKPKKEIDIRSHYFGIGLPVFFKENDANVFFNPVIGISNQPSGAILKNLREINDFERKWNLFYVFQFRLNEEKYGIAFTGEVRGLLQKNSPPFVSLALSKKFDLKRFIEFK</sequence>
<evidence type="ECO:0000313" key="1">
    <source>
        <dbReference type="EMBL" id="MDJ1495040.1"/>
    </source>
</evidence>
<organism evidence="1 2">
    <name type="scientific">Xanthocytophaga flava</name>
    <dbReference type="NCBI Taxonomy" id="3048013"/>
    <lineage>
        <taxon>Bacteria</taxon>
        <taxon>Pseudomonadati</taxon>
        <taxon>Bacteroidota</taxon>
        <taxon>Cytophagia</taxon>
        <taxon>Cytophagales</taxon>
        <taxon>Rhodocytophagaceae</taxon>
        <taxon>Xanthocytophaga</taxon>
    </lineage>
</organism>
<gene>
    <name evidence="1" type="ORF">QNI19_19025</name>
</gene>
<dbReference type="RefSeq" id="WP_313998738.1">
    <property type="nucleotide sequence ID" value="NZ_JASJOT010000012.1"/>
</dbReference>